<dbReference type="EMBL" id="CP017555">
    <property type="protein sequence ID" value="AOW02791.1"/>
    <property type="molecule type" value="Genomic_DNA"/>
</dbReference>
<dbReference type="Proteomes" id="UP000182444">
    <property type="component" value="Chromosome 1C"/>
</dbReference>
<proteinExistence type="predicted"/>
<dbReference type="VEuPathDB" id="FungiDB:YALI1_C18380g"/>
<dbReference type="RefSeq" id="XP_068138452.1">
    <property type="nucleotide sequence ID" value="XM_068282351.1"/>
</dbReference>
<protein>
    <submittedName>
        <fullName evidence="1">Uncharacterized protein</fullName>
    </submittedName>
</protein>
<name>A0A1D8NAX9_YARLL</name>
<reference evidence="1 2" key="1">
    <citation type="journal article" date="2016" name="PLoS ONE">
        <title>Sequence Assembly of Yarrowia lipolytica Strain W29/CLIB89 Shows Transposable Element Diversity.</title>
        <authorList>
            <person name="Magnan C."/>
            <person name="Yu J."/>
            <person name="Chang I."/>
            <person name="Jahn E."/>
            <person name="Kanomata Y."/>
            <person name="Wu J."/>
            <person name="Zeller M."/>
            <person name="Oakes M."/>
            <person name="Baldi P."/>
            <person name="Sandmeyer S."/>
        </authorList>
    </citation>
    <scope>NUCLEOTIDE SEQUENCE [LARGE SCALE GENOMIC DNA]</scope>
    <source>
        <strain evidence="2">CLIB89(W29)</strain>
    </source>
</reference>
<dbReference type="GeneID" id="94582983"/>
<gene>
    <name evidence="1" type="ORF">YALI1_C18380g</name>
</gene>
<dbReference type="AlphaFoldDB" id="A0A1D8NAX9"/>
<organism evidence="1 2">
    <name type="scientific">Yarrowia lipolytica</name>
    <name type="common">Candida lipolytica</name>
    <dbReference type="NCBI Taxonomy" id="4952"/>
    <lineage>
        <taxon>Eukaryota</taxon>
        <taxon>Fungi</taxon>
        <taxon>Dikarya</taxon>
        <taxon>Ascomycota</taxon>
        <taxon>Saccharomycotina</taxon>
        <taxon>Dipodascomycetes</taxon>
        <taxon>Dipodascales</taxon>
        <taxon>Dipodascales incertae sedis</taxon>
        <taxon>Yarrowia</taxon>
    </lineage>
</organism>
<accession>A0A1D8NAX9</accession>
<sequence length="89" mass="9643">MYCTVPSVVHGFGLCDTDTDTSNGFDVCHRCRRRVGSLACLNGPATCAQRPTEWPTIVGEWPTIVGEKLKIVGGLRLPKGARRLGGWLS</sequence>
<evidence type="ECO:0000313" key="1">
    <source>
        <dbReference type="EMBL" id="AOW02791.1"/>
    </source>
</evidence>
<evidence type="ECO:0000313" key="2">
    <source>
        <dbReference type="Proteomes" id="UP000182444"/>
    </source>
</evidence>